<dbReference type="Gene3D" id="3.40.190.10">
    <property type="entry name" value="Periplasmic binding protein-like II"/>
    <property type="match status" value="2"/>
</dbReference>
<evidence type="ECO:0000313" key="3">
    <source>
        <dbReference type="Proteomes" id="UP000061432"/>
    </source>
</evidence>
<evidence type="ECO:0000313" key="2">
    <source>
        <dbReference type="EMBL" id="BAQ45507.1"/>
    </source>
</evidence>
<accession>A0A0C6FEY7</accession>
<reference evidence="2 3" key="1">
    <citation type="journal article" date="2015" name="Genome Announc.">
        <title>Complete Genome Sequence of Methylobacterium aquaticum Strain 22A, Isolated from Racomitrium japonicum Moss.</title>
        <authorList>
            <person name="Tani A."/>
            <person name="Ogura Y."/>
            <person name="Hayashi T."/>
            <person name="Kimbara K."/>
        </authorList>
    </citation>
    <scope>NUCLEOTIDE SEQUENCE [LARGE SCALE GENOMIC DNA]</scope>
    <source>
        <strain evidence="2 3">MA-22A</strain>
    </source>
</reference>
<gene>
    <name evidence="2" type="primary">tauA</name>
    <name evidence="2" type="ORF">Maq22A_c11235</name>
</gene>
<proteinExistence type="predicted"/>
<dbReference type="PATRIC" id="fig|270351.10.peg.2164"/>
<sequence length="333" mass="35335">MPFLRRAVGALAVALGLAAPAAKAETGEVRFTRQPGLIYMPMVLAEQQRLVEKHVAAAGLGDVKVSWVTLTSGGASVDALISGNVDFVTSGATNLLLAWDRTRGEVKGLAASAGAPMLLVTRNPAVKTLADFSAKDRIAVPTVKVSAQAVMLQIAAERQFGEAGRNKLDAITIQLGHPDAVGALLGGTSEVNSHFSLPPYQQIELKDPKIHVVLNSYDVVGGPLSNAIVFGRGKFMEQNPKTTAAVLAAIDEANALILDDPKKAATLYLAATKEKFEPDELVAMMKQPGVVFSTTPYGTMLQADHLSKAGVLKNRPKEWKEFFYKAVHGQPGT</sequence>
<dbReference type="AlphaFoldDB" id="A0A0C6FEY7"/>
<dbReference type="STRING" id="270351.Maq22A_c11235"/>
<dbReference type="SUPFAM" id="SSF53850">
    <property type="entry name" value="Periplasmic binding protein-like II"/>
    <property type="match status" value="1"/>
</dbReference>
<dbReference type="Proteomes" id="UP000061432">
    <property type="component" value="Chromosome"/>
</dbReference>
<protein>
    <submittedName>
        <fullName evidence="2">Metal ABC transporter substrate-binding protein</fullName>
    </submittedName>
</protein>
<dbReference type="EMBL" id="AP014704">
    <property type="protein sequence ID" value="BAQ45507.1"/>
    <property type="molecule type" value="Genomic_DNA"/>
</dbReference>
<feature type="chain" id="PRO_5002189121" evidence="1">
    <location>
        <begin position="25"/>
        <end position="333"/>
    </location>
</feature>
<dbReference type="RefSeq" id="WP_060846824.1">
    <property type="nucleotide sequence ID" value="NZ_AP014704.1"/>
</dbReference>
<evidence type="ECO:0000256" key="1">
    <source>
        <dbReference type="SAM" id="SignalP"/>
    </source>
</evidence>
<feature type="signal peptide" evidence="1">
    <location>
        <begin position="1"/>
        <end position="24"/>
    </location>
</feature>
<dbReference type="OrthoDB" id="6788250at2"/>
<reference evidence="3" key="2">
    <citation type="submission" date="2015-01" db="EMBL/GenBank/DDBJ databases">
        <title>Complete genome sequence of Methylobacterium aquaticum strain 22A.</title>
        <authorList>
            <person name="Tani A."/>
            <person name="Ogura Y."/>
            <person name="Hayashi T."/>
        </authorList>
    </citation>
    <scope>NUCLEOTIDE SEQUENCE [LARGE SCALE GENOMIC DNA]</scope>
    <source>
        <strain evidence="3">MA-22A</strain>
    </source>
</reference>
<dbReference type="PANTHER" id="PTHR30024">
    <property type="entry name" value="ALIPHATIC SULFONATES-BINDING PROTEIN-RELATED"/>
    <property type="match status" value="1"/>
</dbReference>
<name>A0A0C6FEY7_9HYPH</name>
<dbReference type="PANTHER" id="PTHR30024:SF2">
    <property type="entry name" value="ABC TRANSPORTER SUBSTRATE-BINDING PROTEIN"/>
    <property type="match status" value="1"/>
</dbReference>
<keyword evidence="1" id="KW-0732">Signal</keyword>
<organism evidence="2 3">
    <name type="scientific">Methylobacterium aquaticum</name>
    <dbReference type="NCBI Taxonomy" id="270351"/>
    <lineage>
        <taxon>Bacteria</taxon>
        <taxon>Pseudomonadati</taxon>
        <taxon>Pseudomonadota</taxon>
        <taxon>Alphaproteobacteria</taxon>
        <taxon>Hyphomicrobiales</taxon>
        <taxon>Methylobacteriaceae</taxon>
        <taxon>Methylobacterium</taxon>
    </lineage>
</organism>
<dbReference type="KEGG" id="maqu:Maq22A_c11235"/>